<dbReference type="InterPro" id="IPR029071">
    <property type="entry name" value="Ubiquitin-like_domsf"/>
</dbReference>
<feature type="domain" description="Ubiquitin-like" evidence="3">
    <location>
        <begin position="1"/>
        <end position="69"/>
    </location>
</feature>
<dbReference type="EMBL" id="CAAGRJ010004677">
    <property type="protein sequence ID" value="VFV22628.1"/>
    <property type="molecule type" value="Genomic_DNA"/>
</dbReference>
<dbReference type="SMART" id="SM00213">
    <property type="entry name" value="UBQ"/>
    <property type="match status" value="1"/>
</dbReference>
<dbReference type="Pfam" id="PF00240">
    <property type="entry name" value="ubiquitin"/>
    <property type="match status" value="1"/>
</dbReference>
<dbReference type="PRINTS" id="PR00348">
    <property type="entry name" value="UBIQUITIN"/>
</dbReference>
<evidence type="ECO:0000313" key="4">
    <source>
        <dbReference type="EMBL" id="VFV22628.1"/>
    </source>
</evidence>
<keyword evidence="2" id="KW-1133">Transmembrane helix</keyword>
<name>A0A485MRR1_LYNPA</name>
<sequence length="154" mass="16498">MQIVVETPTGKTIALQVERRATTEDVKANVQGKEGIPPDQQHLIFVDRQLEDGRALADRTTHKESTLRLARLWGGIVSVVNIISGVTVISASWPRNATATRGSVTGLMLTCTPALSTASGSAATPTTCRPPPPRRRSNKGLPSALPWPARWSPA</sequence>
<feature type="region of interest" description="Disordered" evidence="1">
    <location>
        <begin position="117"/>
        <end position="154"/>
    </location>
</feature>
<keyword evidence="2" id="KW-0812">Transmembrane</keyword>
<dbReference type="Proteomes" id="UP000386466">
    <property type="component" value="Unassembled WGS sequence"/>
</dbReference>
<dbReference type="InterPro" id="IPR050158">
    <property type="entry name" value="Ubiquitin_ubiquitin-like"/>
</dbReference>
<dbReference type="InterPro" id="IPR019956">
    <property type="entry name" value="Ubiquitin_dom"/>
</dbReference>
<keyword evidence="5" id="KW-1185">Reference proteome</keyword>
<dbReference type="PROSITE" id="PS50053">
    <property type="entry name" value="UBIQUITIN_2"/>
    <property type="match status" value="1"/>
</dbReference>
<reference evidence="4 5" key="1">
    <citation type="submission" date="2019-01" db="EMBL/GenBank/DDBJ databases">
        <authorList>
            <person name="Alioto T."/>
            <person name="Alioto T."/>
        </authorList>
    </citation>
    <scope>NUCLEOTIDE SEQUENCE [LARGE SCALE GENOMIC DNA]</scope>
</reference>
<feature type="transmembrane region" description="Helical" evidence="2">
    <location>
        <begin position="72"/>
        <end position="93"/>
    </location>
</feature>
<dbReference type="AlphaFoldDB" id="A0A485MRR1"/>
<dbReference type="PANTHER" id="PTHR10666">
    <property type="entry name" value="UBIQUITIN"/>
    <property type="match status" value="1"/>
</dbReference>
<proteinExistence type="predicted"/>
<keyword evidence="2" id="KW-0472">Membrane</keyword>
<gene>
    <name evidence="4" type="ORF">LYPA_23C017187</name>
</gene>
<dbReference type="Gene3D" id="3.10.20.90">
    <property type="entry name" value="Phosphatidylinositol 3-kinase Catalytic Subunit, Chain A, domain 1"/>
    <property type="match status" value="1"/>
</dbReference>
<evidence type="ECO:0000313" key="5">
    <source>
        <dbReference type="Proteomes" id="UP000386466"/>
    </source>
</evidence>
<dbReference type="SUPFAM" id="SSF54236">
    <property type="entry name" value="Ubiquitin-like"/>
    <property type="match status" value="1"/>
</dbReference>
<feature type="compositionally biased region" description="Low complexity" evidence="1">
    <location>
        <begin position="117"/>
        <end position="127"/>
    </location>
</feature>
<organism evidence="4 5">
    <name type="scientific">Lynx pardinus</name>
    <name type="common">Iberian lynx</name>
    <name type="synonym">Felis pardina</name>
    <dbReference type="NCBI Taxonomy" id="191816"/>
    <lineage>
        <taxon>Eukaryota</taxon>
        <taxon>Metazoa</taxon>
        <taxon>Chordata</taxon>
        <taxon>Craniata</taxon>
        <taxon>Vertebrata</taxon>
        <taxon>Euteleostomi</taxon>
        <taxon>Mammalia</taxon>
        <taxon>Eutheria</taxon>
        <taxon>Laurasiatheria</taxon>
        <taxon>Carnivora</taxon>
        <taxon>Feliformia</taxon>
        <taxon>Felidae</taxon>
        <taxon>Felinae</taxon>
        <taxon>Lynx</taxon>
    </lineage>
</organism>
<evidence type="ECO:0000256" key="1">
    <source>
        <dbReference type="SAM" id="MobiDB-lite"/>
    </source>
</evidence>
<dbReference type="InterPro" id="IPR000626">
    <property type="entry name" value="Ubiquitin-like_dom"/>
</dbReference>
<accession>A0A485MRR1</accession>
<evidence type="ECO:0000259" key="3">
    <source>
        <dbReference type="PROSITE" id="PS50053"/>
    </source>
</evidence>
<evidence type="ECO:0000256" key="2">
    <source>
        <dbReference type="SAM" id="Phobius"/>
    </source>
</evidence>
<protein>
    <submittedName>
        <fullName evidence="4">Ubiquitin-60s ribosomal</fullName>
    </submittedName>
</protein>